<dbReference type="InterPro" id="IPR036291">
    <property type="entry name" value="NAD(P)-bd_dom_sf"/>
</dbReference>
<dbReference type="Gene3D" id="3.40.50.720">
    <property type="entry name" value="NAD(P)-binding Rossmann-like Domain"/>
    <property type="match status" value="1"/>
</dbReference>
<dbReference type="EMBL" id="MU004235">
    <property type="protein sequence ID" value="KAF2669201.1"/>
    <property type="molecule type" value="Genomic_DNA"/>
</dbReference>
<dbReference type="InterPro" id="IPR051468">
    <property type="entry name" value="Fungal_SecMetab_SDRs"/>
</dbReference>
<reference evidence="2" key="1">
    <citation type="journal article" date="2020" name="Stud. Mycol.">
        <title>101 Dothideomycetes genomes: a test case for predicting lifestyles and emergence of pathogens.</title>
        <authorList>
            <person name="Haridas S."/>
            <person name="Albert R."/>
            <person name="Binder M."/>
            <person name="Bloem J."/>
            <person name="Labutti K."/>
            <person name="Salamov A."/>
            <person name="Andreopoulos B."/>
            <person name="Baker S."/>
            <person name="Barry K."/>
            <person name="Bills G."/>
            <person name="Bluhm B."/>
            <person name="Cannon C."/>
            <person name="Castanera R."/>
            <person name="Culley D."/>
            <person name="Daum C."/>
            <person name="Ezra D."/>
            <person name="Gonzalez J."/>
            <person name="Henrissat B."/>
            <person name="Kuo A."/>
            <person name="Liang C."/>
            <person name="Lipzen A."/>
            <person name="Lutzoni F."/>
            <person name="Magnuson J."/>
            <person name="Mondo S."/>
            <person name="Nolan M."/>
            <person name="Ohm R."/>
            <person name="Pangilinan J."/>
            <person name="Park H.-J."/>
            <person name="Ramirez L."/>
            <person name="Alfaro M."/>
            <person name="Sun H."/>
            <person name="Tritt A."/>
            <person name="Yoshinaga Y."/>
            <person name="Zwiers L.-H."/>
            <person name="Turgeon B."/>
            <person name="Goodwin S."/>
            <person name="Spatafora J."/>
            <person name="Crous P."/>
            <person name="Grigoriev I."/>
        </authorList>
    </citation>
    <scope>NUCLEOTIDE SEQUENCE</scope>
    <source>
        <strain evidence="2">CBS 115976</strain>
    </source>
</reference>
<dbReference type="PRINTS" id="PR00081">
    <property type="entry name" value="GDHRDH"/>
</dbReference>
<sequence>MTDNKTLVFITGGNSGIGLETARQVLADASTHVLLGSRSLEKGQQAVEQLQSQQISGTVEVVQVDVSDEASVSAAAKTVESKYGRLDALVNNAGIAGGDGTTATQMTACLQTNAVGAYLMGEYFVPILKKSIGTPRIINVTSGAGSIGNRLDRSQATNAIKAIPYRVSKAAMNMVAACQWFELATEGFKVFIYGPGFTESNLSAMNKTANGAKPTSEGVAPIIAMLKGERDSDDGKFIEYGVESFPW</sequence>
<dbReference type="Proteomes" id="UP000799302">
    <property type="component" value="Unassembled WGS sequence"/>
</dbReference>
<dbReference type="AlphaFoldDB" id="A0A6A6UC80"/>
<dbReference type="GO" id="GO:0005737">
    <property type="term" value="C:cytoplasm"/>
    <property type="evidence" value="ECO:0007669"/>
    <property type="project" value="TreeGrafter"/>
</dbReference>
<dbReference type="InterPro" id="IPR002347">
    <property type="entry name" value="SDR_fam"/>
</dbReference>
<dbReference type="GO" id="GO:0019748">
    <property type="term" value="P:secondary metabolic process"/>
    <property type="evidence" value="ECO:0007669"/>
    <property type="project" value="TreeGrafter"/>
</dbReference>
<dbReference type="PANTHER" id="PTHR43544">
    <property type="entry name" value="SHORT-CHAIN DEHYDROGENASE/REDUCTASE"/>
    <property type="match status" value="1"/>
</dbReference>
<proteinExistence type="inferred from homology"/>
<dbReference type="PANTHER" id="PTHR43544:SF32">
    <property type="entry name" value="CHAIN DEHYDROGENASE, PUTATIVE (AFU_ORTHOLOGUE AFUA_5G01530)-RELATED"/>
    <property type="match status" value="1"/>
</dbReference>
<gene>
    <name evidence="2" type="ORF">BT63DRAFT_479070</name>
</gene>
<accession>A0A6A6UC80</accession>
<evidence type="ECO:0000256" key="1">
    <source>
        <dbReference type="ARBA" id="ARBA00006484"/>
    </source>
</evidence>
<dbReference type="SUPFAM" id="SSF51735">
    <property type="entry name" value="NAD(P)-binding Rossmann-fold domains"/>
    <property type="match status" value="1"/>
</dbReference>
<organism evidence="2 3">
    <name type="scientific">Microthyrium microscopicum</name>
    <dbReference type="NCBI Taxonomy" id="703497"/>
    <lineage>
        <taxon>Eukaryota</taxon>
        <taxon>Fungi</taxon>
        <taxon>Dikarya</taxon>
        <taxon>Ascomycota</taxon>
        <taxon>Pezizomycotina</taxon>
        <taxon>Dothideomycetes</taxon>
        <taxon>Dothideomycetes incertae sedis</taxon>
        <taxon>Microthyriales</taxon>
        <taxon>Microthyriaceae</taxon>
        <taxon>Microthyrium</taxon>
    </lineage>
</organism>
<name>A0A6A6UC80_9PEZI</name>
<dbReference type="Pfam" id="PF00106">
    <property type="entry name" value="adh_short"/>
    <property type="match status" value="1"/>
</dbReference>
<comment type="similarity">
    <text evidence="1">Belongs to the short-chain dehydrogenases/reductases (SDR) family.</text>
</comment>
<evidence type="ECO:0000313" key="3">
    <source>
        <dbReference type="Proteomes" id="UP000799302"/>
    </source>
</evidence>
<protein>
    <submittedName>
        <fullName evidence="2">NAD(P)-binding protein</fullName>
    </submittedName>
</protein>
<keyword evidence="3" id="KW-1185">Reference proteome</keyword>
<evidence type="ECO:0000313" key="2">
    <source>
        <dbReference type="EMBL" id="KAF2669201.1"/>
    </source>
</evidence>
<dbReference type="OrthoDB" id="1933717at2759"/>
<dbReference type="GO" id="GO:0016491">
    <property type="term" value="F:oxidoreductase activity"/>
    <property type="evidence" value="ECO:0007669"/>
    <property type="project" value="TreeGrafter"/>
</dbReference>